<keyword evidence="3" id="KW-0597">Phosphoprotein</keyword>
<protein>
    <submittedName>
        <fullName evidence="8">Uncharacterized protein</fullName>
    </submittedName>
</protein>
<reference evidence="8" key="1">
    <citation type="submission" date="2019-06" db="EMBL/GenBank/DDBJ databases">
        <authorList>
            <consortium name="Wellcome Sanger Institute Data Sharing"/>
        </authorList>
    </citation>
    <scope>NUCLEOTIDE SEQUENCE [LARGE SCALE GENOMIC DNA]</scope>
</reference>
<keyword evidence="6" id="KW-0675">Receptor</keyword>
<organism evidence="8 9">
    <name type="scientific">Salarias fasciatus</name>
    <name type="common">Jewelled blenny</name>
    <name type="synonym">Blennius fasciatus</name>
    <dbReference type="NCBI Taxonomy" id="181472"/>
    <lineage>
        <taxon>Eukaryota</taxon>
        <taxon>Metazoa</taxon>
        <taxon>Chordata</taxon>
        <taxon>Craniata</taxon>
        <taxon>Vertebrata</taxon>
        <taxon>Euteleostomi</taxon>
        <taxon>Actinopterygii</taxon>
        <taxon>Neopterygii</taxon>
        <taxon>Teleostei</taxon>
        <taxon>Neoteleostei</taxon>
        <taxon>Acanthomorphata</taxon>
        <taxon>Ovalentaria</taxon>
        <taxon>Blenniimorphae</taxon>
        <taxon>Blenniiformes</taxon>
        <taxon>Blennioidei</taxon>
        <taxon>Blenniidae</taxon>
        <taxon>Salariinae</taxon>
        <taxon>Salarias</taxon>
    </lineage>
</organism>
<comment type="subcellular location">
    <subcellularLocation>
        <location evidence="1">Cell membrane</location>
        <topology evidence="1">Single-pass type I membrane protein</topology>
    </subcellularLocation>
</comment>
<sequence length="93" mass="10569">VKTNVCLCLCLCDAGDMNTCYILDGILVLYGIILTVLYCRLRVRGQKDTSHTSDERFLQHVYILHLSVCVLQGLTTHTSDTYETIKMEKKPMV</sequence>
<keyword evidence="2" id="KW-1003">Cell membrane</keyword>
<dbReference type="InterPro" id="IPR021663">
    <property type="entry name" value="CD3_zeta/IgE_Fc_rcpt_gamma"/>
</dbReference>
<proteinExistence type="predicted"/>
<keyword evidence="7" id="KW-0472">Membrane</keyword>
<keyword evidence="4" id="KW-0391">Immunity</keyword>
<dbReference type="Proteomes" id="UP000472267">
    <property type="component" value="Chromosome 18"/>
</dbReference>
<dbReference type="PANTHER" id="PTHR16803:SF0">
    <property type="entry name" value="HIGH AFFINITY IMMUNOGLOBULIN EPSILON RECEPTOR SUBUNIT GAMMA"/>
    <property type="match status" value="1"/>
</dbReference>
<keyword evidence="7" id="KW-0812">Transmembrane</keyword>
<reference evidence="8" key="2">
    <citation type="submission" date="2025-08" db="UniProtKB">
        <authorList>
            <consortium name="Ensembl"/>
        </authorList>
    </citation>
    <scope>IDENTIFICATION</scope>
</reference>
<evidence type="ECO:0000256" key="3">
    <source>
        <dbReference type="ARBA" id="ARBA00022553"/>
    </source>
</evidence>
<feature type="transmembrane region" description="Helical" evidence="7">
    <location>
        <begin position="21"/>
        <end position="41"/>
    </location>
</feature>
<accession>A0A672ILW8</accession>
<dbReference type="InParanoid" id="A0A672ILW8"/>
<name>A0A672ILW8_SALFA</name>
<reference evidence="8" key="3">
    <citation type="submission" date="2025-09" db="UniProtKB">
        <authorList>
            <consortium name="Ensembl"/>
        </authorList>
    </citation>
    <scope>IDENTIFICATION</scope>
</reference>
<dbReference type="InterPro" id="IPR042340">
    <property type="entry name" value="FCER1G"/>
</dbReference>
<keyword evidence="9" id="KW-1185">Reference proteome</keyword>
<keyword evidence="5" id="KW-1015">Disulfide bond</keyword>
<evidence type="ECO:0000313" key="8">
    <source>
        <dbReference type="Ensembl" id="ENSSFAP00005042821.1"/>
    </source>
</evidence>
<keyword evidence="7" id="KW-1133">Transmembrane helix</keyword>
<evidence type="ECO:0000313" key="9">
    <source>
        <dbReference type="Proteomes" id="UP000472267"/>
    </source>
</evidence>
<dbReference type="AlphaFoldDB" id="A0A672ILW8"/>
<dbReference type="GO" id="GO:0032998">
    <property type="term" value="C:Fc-epsilon receptor I complex"/>
    <property type="evidence" value="ECO:0007669"/>
    <property type="project" value="InterPro"/>
</dbReference>
<evidence type="ECO:0000256" key="6">
    <source>
        <dbReference type="ARBA" id="ARBA00023170"/>
    </source>
</evidence>
<evidence type="ECO:0000256" key="4">
    <source>
        <dbReference type="ARBA" id="ARBA00022859"/>
    </source>
</evidence>
<dbReference type="GO" id="GO:0019767">
    <property type="term" value="F:IgE receptor activity"/>
    <property type="evidence" value="ECO:0007669"/>
    <property type="project" value="InterPro"/>
</dbReference>
<dbReference type="GO" id="GO:0002376">
    <property type="term" value="P:immune system process"/>
    <property type="evidence" value="ECO:0007669"/>
    <property type="project" value="UniProtKB-KW"/>
</dbReference>
<evidence type="ECO:0000256" key="1">
    <source>
        <dbReference type="ARBA" id="ARBA00004251"/>
    </source>
</evidence>
<dbReference type="OMA" id="TIKMDKK"/>
<dbReference type="Pfam" id="PF11628">
    <property type="entry name" value="TCR_zetazeta"/>
    <property type="match status" value="1"/>
</dbReference>
<evidence type="ECO:0000256" key="5">
    <source>
        <dbReference type="ARBA" id="ARBA00023157"/>
    </source>
</evidence>
<dbReference type="PANTHER" id="PTHR16803">
    <property type="entry name" value="HIGH AFFINITY IMMUNOGLOBULIN EPSILON RECEPTOR GAMMA-SUBUNIT"/>
    <property type="match status" value="1"/>
</dbReference>
<evidence type="ECO:0000256" key="2">
    <source>
        <dbReference type="ARBA" id="ARBA00022475"/>
    </source>
</evidence>
<evidence type="ECO:0000256" key="7">
    <source>
        <dbReference type="SAM" id="Phobius"/>
    </source>
</evidence>
<dbReference type="Ensembl" id="ENSSFAT00005044365.1">
    <property type="protein sequence ID" value="ENSSFAP00005042821.1"/>
    <property type="gene ID" value="ENSSFAG00005021233.1"/>
</dbReference>